<evidence type="ECO:0000259" key="16">
    <source>
        <dbReference type="PROSITE" id="PS51194"/>
    </source>
</evidence>
<dbReference type="InterPro" id="IPR014001">
    <property type="entry name" value="Helicase_ATP-bd"/>
</dbReference>
<dbReference type="InterPro" id="IPR011545">
    <property type="entry name" value="DEAD/DEAH_box_helicase_dom"/>
</dbReference>
<evidence type="ECO:0000256" key="3">
    <source>
        <dbReference type="ARBA" id="ARBA00022552"/>
    </source>
</evidence>
<dbReference type="Pfam" id="PF23681">
    <property type="entry name" value="CTT_SPB4"/>
    <property type="match status" value="1"/>
</dbReference>
<keyword evidence="2" id="KW-0690">Ribosome biogenesis</keyword>
<feature type="domain" description="Helicase ATP-binding" evidence="15">
    <location>
        <begin position="43"/>
        <end position="252"/>
    </location>
</feature>
<dbReference type="InterPro" id="IPR001650">
    <property type="entry name" value="Helicase_C-like"/>
</dbReference>
<keyword evidence="4 12" id="KW-0547">Nucleotide-binding</keyword>
<evidence type="ECO:0000256" key="11">
    <source>
        <dbReference type="PROSITE-ProRule" id="PRU00552"/>
    </source>
</evidence>
<dbReference type="CDD" id="cd18787">
    <property type="entry name" value="SF2_C_DEAD"/>
    <property type="match status" value="1"/>
</dbReference>
<dbReference type="SMART" id="SM01178">
    <property type="entry name" value="DUF4217"/>
    <property type="match status" value="1"/>
</dbReference>
<dbReference type="PROSITE" id="PS51195">
    <property type="entry name" value="Q_MOTIF"/>
    <property type="match status" value="1"/>
</dbReference>
<evidence type="ECO:0000256" key="10">
    <source>
        <dbReference type="ARBA" id="ARBA00038002"/>
    </source>
</evidence>
<keyword evidence="8 13" id="KW-0694">RNA-binding</keyword>
<comment type="catalytic activity">
    <reaction evidence="13">
        <text>ATP + H2O = ADP + phosphate + H(+)</text>
        <dbReference type="Rhea" id="RHEA:13065"/>
        <dbReference type="ChEBI" id="CHEBI:15377"/>
        <dbReference type="ChEBI" id="CHEBI:15378"/>
        <dbReference type="ChEBI" id="CHEBI:30616"/>
        <dbReference type="ChEBI" id="CHEBI:43474"/>
        <dbReference type="ChEBI" id="CHEBI:456216"/>
        <dbReference type="EC" id="3.6.4.13"/>
    </reaction>
</comment>
<feature type="region of interest" description="Disordered" evidence="14">
    <location>
        <begin position="604"/>
        <end position="661"/>
    </location>
</feature>
<comment type="function">
    <text evidence="13">RNA helicase.</text>
</comment>
<sequence>MDEDSVANAGSWDLLDPGLSNPIRQVLASQGFTQMTPVQASTVPLFMKHKDVVVEAVTGSGKTLAFVIPVLEMLLRRFMNNRPLAKNEIGALIISPTRELAKQTYNVITVFVDALNAYAASNAPSLEAEVNLKTQPGAVSTPAEHISHMLFIGGHGVREDVQRFAATGAHIVVGTPGRLDDLLKRQTIFNCKELEVLVLDEADRLLDMGFELALTSILRKLPKQRRTGLFSATMNEALSQLVKTGLRNPVKIVVKVEALDGGDSDQRTPSSLAIGYAIVKPDEKLGKLLYLLNSNQDKKFIVYFSTCACVDYFYKVLSQNGMCPNLQLHSLHGKMDPKRREAVYTKFIESPMASVLLCTDVAARGLDIPDVDWVIQFDPPQDPKAFAHRCGRTARIGRQGSAAVFLSEHEDTYVEFLRLRKVPITEMHLREIPADETSQLCEKQKCLSLGDRDIYEKGITAFVSWVRAYGEHQVNFIFRIKDVDLGAVARSFGLLRMPKMPELKTIKVNFVPTKFDSDEVKYKDKLREKQRVTNLAVARASDRVEKKIFKKQTESWSQTKDIKEKRLDRKEKREKRRIAIIMSQNPNVSAAAASVLPAKPQSTPKCALDVTLPHTNTGANKNKRKDKQGADEDDFQQDYKDKKKDKRCKQAGKPFVFTDDM</sequence>
<feature type="domain" description="DEAD-box RNA helicase Q" evidence="17">
    <location>
        <begin position="12"/>
        <end position="40"/>
    </location>
</feature>
<dbReference type="SUPFAM" id="SSF52540">
    <property type="entry name" value="P-loop containing nucleoside triphosphate hydrolases"/>
    <property type="match status" value="1"/>
</dbReference>
<dbReference type="Gene3D" id="3.40.50.300">
    <property type="entry name" value="P-loop containing nucleotide triphosphate hydrolases"/>
    <property type="match status" value="2"/>
</dbReference>
<gene>
    <name evidence="18" type="ORF">BASA50_000927</name>
</gene>
<evidence type="ECO:0000313" key="18">
    <source>
        <dbReference type="EMBL" id="KAH6585984.1"/>
    </source>
</evidence>
<comment type="caution">
    <text evidence="18">The sequence shown here is derived from an EMBL/GenBank/DDBJ whole genome shotgun (WGS) entry which is preliminary data.</text>
</comment>
<comment type="similarity">
    <text evidence="10">Belongs to the DEAD box helicase family. DDX55/SPB4 subfamily.</text>
</comment>
<feature type="domain" description="Helicase C-terminal" evidence="16">
    <location>
        <begin position="284"/>
        <end position="440"/>
    </location>
</feature>
<accession>A0ABQ8ESQ5</accession>
<evidence type="ECO:0000256" key="14">
    <source>
        <dbReference type="SAM" id="MobiDB-lite"/>
    </source>
</evidence>
<evidence type="ECO:0000256" key="1">
    <source>
        <dbReference type="ARBA" id="ARBA00004604"/>
    </source>
</evidence>
<dbReference type="PROSITE" id="PS51192">
    <property type="entry name" value="HELICASE_ATP_BIND_1"/>
    <property type="match status" value="1"/>
</dbReference>
<dbReference type="Pfam" id="PF00270">
    <property type="entry name" value="DEAD"/>
    <property type="match status" value="1"/>
</dbReference>
<dbReference type="InterPro" id="IPR025313">
    <property type="entry name" value="SPB4-like_CTE"/>
</dbReference>
<evidence type="ECO:0000256" key="6">
    <source>
        <dbReference type="ARBA" id="ARBA00022806"/>
    </source>
</evidence>
<proteinExistence type="inferred from homology"/>
<evidence type="ECO:0000256" key="9">
    <source>
        <dbReference type="ARBA" id="ARBA00023054"/>
    </source>
</evidence>
<dbReference type="SMART" id="SM00487">
    <property type="entry name" value="DEXDc"/>
    <property type="match status" value="1"/>
</dbReference>
<dbReference type="SMART" id="SM00490">
    <property type="entry name" value="HELICc"/>
    <property type="match status" value="1"/>
</dbReference>
<dbReference type="InterPro" id="IPR000629">
    <property type="entry name" value="RNA-helicase_DEAD-box_CS"/>
</dbReference>
<keyword evidence="9" id="KW-0175">Coiled coil</keyword>
<evidence type="ECO:0000256" key="8">
    <source>
        <dbReference type="ARBA" id="ARBA00022884"/>
    </source>
</evidence>
<evidence type="ECO:0000256" key="12">
    <source>
        <dbReference type="RuleBase" id="RU000492"/>
    </source>
</evidence>
<dbReference type="CDD" id="cd17960">
    <property type="entry name" value="DEADc_DDX55"/>
    <property type="match status" value="1"/>
</dbReference>
<evidence type="ECO:0000259" key="17">
    <source>
        <dbReference type="PROSITE" id="PS51195"/>
    </source>
</evidence>
<evidence type="ECO:0000256" key="4">
    <source>
        <dbReference type="ARBA" id="ARBA00022741"/>
    </source>
</evidence>
<keyword evidence="5 12" id="KW-0378">Hydrolase</keyword>
<feature type="short sequence motif" description="Q motif" evidence="11">
    <location>
        <begin position="12"/>
        <end position="40"/>
    </location>
</feature>
<dbReference type="EMBL" id="JAFCIX010000577">
    <property type="protein sequence ID" value="KAH6585984.1"/>
    <property type="molecule type" value="Genomic_DNA"/>
</dbReference>
<comment type="domain">
    <text evidence="13">The Q motif is unique to and characteristic of the DEAD box family of RNA helicases and controls ATP binding and hydrolysis.</text>
</comment>
<protein>
    <recommendedName>
        <fullName evidence="13">ATP-dependent RNA helicase</fullName>
        <ecNumber evidence="13">3.6.4.13</ecNumber>
    </recommendedName>
</protein>
<dbReference type="EC" id="3.6.4.13" evidence="13"/>
<keyword evidence="7 12" id="KW-0067">ATP-binding</keyword>
<evidence type="ECO:0000256" key="2">
    <source>
        <dbReference type="ARBA" id="ARBA00022517"/>
    </source>
</evidence>
<comment type="subcellular location">
    <subcellularLocation>
        <location evidence="1">Nucleus</location>
        <location evidence="1">Nucleolus</location>
    </subcellularLocation>
</comment>
<keyword evidence="6 12" id="KW-0347">Helicase</keyword>
<evidence type="ECO:0000259" key="15">
    <source>
        <dbReference type="PROSITE" id="PS51192"/>
    </source>
</evidence>
<reference evidence="18 19" key="1">
    <citation type="submission" date="2021-02" db="EMBL/GenBank/DDBJ databases">
        <title>Variation within the Batrachochytrium salamandrivorans European outbreak.</title>
        <authorList>
            <person name="Kelly M."/>
            <person name="Pasmans F."/>
            <person name="Shea T.P."/>
            <person name="Munoz J.F."/>
            <person name="Carranza S."/>
            <person name="Cuomo C.A."/>
            <person name="Martel A."/>
        </authorList>
    </citation>
    <scope>NUCLEOTIDE SEQUENCE [LARGE SCALE GENOMIC DNA]</scope>
    <source>
        <strain evidence="18 19">AMFP18/2</strain>
    </source>
</reference>
<name>A0ABQ8ESQ5_9FUNG</name>
<keyword evidence="3" id="KW-0698">rRNA processing</keyword>
<dbReference type="InterPro" id="IPR014014">
    <property type="entry name" value="RNA_helicase_DEAD_Q_motif"/>
</dbReference>
<evidence type="ECO:0000313" key="19">
    <source>
        <dbReference type="Proteomes" id="UP001648503"/>
    </source>
</evidence>
<dbReference type="InterPro" id="IPR056330">
    <property type="entry name" value="CTT_SPB4"/>
</dbReference>
<evidence type="ECO:0000256" key="7">
    <source>
        <dbReference type="ARBA" id="ARBA00022840"/>
    </source>
</evidence>
<organism evidence="18 19">
    <name type="scientific">Batrachochytrium salamandrivorans</name>
    <dbReference type="NCBI Taxonomy" id="1357716"/>
    <lineage>
        <taxon>Eukaryota</taxon>
        <taxon>Fungi</taxon>
        <taxon>Fungi incertae sedis</taxon>
        <taxon>Chytridiomycota</taxon>
        <taxon>Chytridiomycota incertae sedis</taxon>
        <taxon>Chytridiomycetes</taxon>
        <taxon>Rhizophydiales</taxon>
        <taxon>Rhizophydiales incertae sedis</taxon>
        <taxon>Batrachochytrium</taxon>
    </lineage>
</organism>
<dbReference type="Pfam" id="PF00271">
    <property type="entry name" value="Helicase_C"/>
    <property type="match status" value="1"/>
</dbReference>
<dbReference type="PANTHER" id="PTHR24031">
    <property type="entry name" value="RNA HELICASE"/>
    <property type="match status" value="1"/>
</dbReference>
<dbReference type="PROSITE" id="PS51194">
    <property type="entry name" value="HELICASE_CTER"/>
    <property type="match status" value="1"/>
</dbReference>
<dbReference type="Pfam" id="PF13959">
    <property type="entry name" value="CTE_SPB4"/>
    <property type="match status" value="1"/>
</dbReference>
<dbReference type="Proteomes" id="UP001648503">
    <property type="component" value="Unassembled WGS sequence"/>
</dbReference>
<dbReference type="PROSITE" id="PS00039">
    <property type="entry name" value="DEAD_ATP_HELICASE"/>
    <property type="match status" value="1"/>
</dbReference>
<dbReference type="InterPro" id="IPR027417">
    <property type="entry name" value="P-loop_NTPase"/>
</dbReference>
<evidence type="ECO:0000256" key="13">
    <source>
        <dbReference type="RuleBase" id="RU365068"/>
    </source>
</evidence>
<keyword evidence="19" id="KW-1185">Reference proteome</keyword>
<evidence type="ECO:0000256" key="5">
    <source>
        <dbReference type="ARBA" id="ARBA00022801"/>
    </source>
</evidence>